<gene>
    <name evidence="2" type="ORF">C8A03DRAFT_17557</name>
</gene>
<feature type="region of interest" description="Disordered" evidence="1">
    <location>
        <begin position="1"/>
        <end position="35"/>
    </location>
</feature>
<keyword evidence="3" id="KW-1185">Reference proteome</keyword>
<dbReference type="PANTHER" id="PTHR38166">
    <property type="entry name" value="C2H2-TYPE DOMAIN-CONTAINING PROTEIN-RELATED"/>
    <property type="match status" value="1"/>
</dbReference>
<dbReference type="AlphaFoldDB" id="A0AAN7HCA0"/>
<comment type="caution">
    <text evidence="2">The sequence shown here is derived from an EMBL/GenBank/DDBJ whole genome shotgun (WGS) entry which is preliminary data.</text>
</comment>
<reference evidence="2" key="2">
    <citation type="submission" date="2023-05" db="EMBL/GenBank/DDBJ databases">
        <authorList>
            <consortium name="Lawrence Berkeley National Laboratory"/>
            <person name="Steindorff A."/>
            <person name="Hensen N."/>
            <person name="Bonometti L."/>
            <person name="Westerberg I."/>
            <person name="Brannstrom I.O."/>
            <person name="Guillou S."/>
            <person name="Cros-Aarteil S."/>
            <person name="Calhoun S."/>
            <person name="Haridas S."/>
            <person name="Kuo A."/>
            <person name="Mondo S."/>
            <person name="Pangilinan J."/>
            <person name="Riley R."/>
            <person name="Labutti K."/>
            <person name="Andreopoulos B."/>
            <person name="Lipzen A."/>
            <person name="Chen C."/>
            <person name="Yanf M."/>
            <person name="Daum C."/>
            <person name="Ng V."/>
            <person name="Clum A."/>
            <person name="Ohm R."/>
            <person name="Martin F."/>
            <person name="Silar P."/>
            <person name="Natvig D."/>
            <person name="Lalanne C."/>
            <person name="Gautier V."/>
            <person name="Ament-Velasquez S.L."/>
            <person name="Kruys A."/>
            <person name="Hutchinson M.I."/>
            <person name="Powell A.J."/>
            <person name="Barry K."/>
            <person name="Miller A.N."/>
            <person name="Grigoriev I.V."/>
            <person name="Debuchy R."/>
            <person name="Gladieux P."/>
            <person name="Thoren M.H."/>
            <person name="Johannesson H."/>
        </authorList>
    </citation>
    <scope>NUCLEOTIDE SEQUENCE</scope>
    <source>
        <strain evidence="2">CBS 532.94</strain>
    </source>
</reference>
<protein>
    <recommendedName>
        <fullName evidence="4">C2H2-type domain-containing protein</fullName>
    </recommendedName>
</protein>
<organism evidence="2 3">
    <name type="scientific">Achaetomium macrosporum</name>
    <dbReference type="NCBI Taxonomy" id="79813"/>
    <lineage>
        <taxon>Eukaryota</taxon>
        <taxon>Fungi</taxon>
        <taxon>Dikarya</taxon>
        <taxon>Ascomycota</taxon>
        <taxon>Pezizomycotina</taxon>
        <taxon>Sordariomycetes</taxon>
        <taxon>Sordariomycetidae</taxon>
        <taxon>Sordariales</taxon>
        <taxon>Chaetomiaceae</taxon>
        <taxon>Achaetomium</taxon>
    </lineage>
</organism>
<evidence type="ECO:0000313" key="2">
    <source>
        <dbReference type="EMBL" id="KAK4235744.1"/>
    </source>
</evidence>
<reference evidence="2" key="1">
    <citation type="journal article" date="2023" name="Mol. Phylogenet. Evol.">
        <title>Genome-scale phylogeny and comparative genomics of the fungal order Sordariales.</title>
        <authorList>
            <person name="Hensen N."/>
            <person name="Bonometti L."/>
            <person name="Westerberg I."/>
            <person name="Brannstrom I.O."/>
            <person name="Guillou S."/>
            <person name="Cros-Aarteil S."/>
            <person name="Calhoun S."/>
            <person name="Haridas S."/>
            <person name="Kuo A."/>
            <person name="Mondo S."/>
            <person name="Pangilinan J."/>
            <person name="Riley R."/>
            <person name="LaButti K."/>
            <person name="Andreopoulos B."/>
            <person name="Lipzen A."/>
            <person name="Chen C."/>
            <person name="Yan M."/>
            <person name="Daum C."/>
            <person name="Ng V."/>
            <person name="Clum A."/>
            <person name="Steindorff A."/>
            <person name="Ohm R.A."/>
            <person name="Martin F."/>
            <person name="Silar P."/>
            <person name="Natvig D.O."/>
            <person name="Lalanne C."/>
            <person name="Gautier V."/>
            <person name="Ament-Velasquez S.L."/>
            <person name="Kruys A."/>
            <person name="Hutchinson M.I."/>
            <person name="Powell A.J."/>
            <person name="Barry K."/>
            <person name="Miller A.N."/>
            <person name="Grigoriev I.V."/>
            <person name="Debuchy R."/>
            <person name="Gladieux P."/>
            <person name="Hiltunen Thoren M."/>
            <person name="Johannesson H."/>
        </authorList>
    </citation>
    <scope>NUCLEOTIDE SEQUENCE</scope>
    <source>
        <strain evidence="2">CBS 532.94</strain>
    </source>
</reference>
<accession>A0AAN7HCA0</accession>
<proteinExistence type="predicted"/>
<feature type="region of interest" description="Disordered" evidence="1">
    <location>
        <begin position="162"/>
        <end position="185"/>
    </location>
</feature>
<evidence type="ECO:0000256" key="1">
    <source>
        <dbReference type="SAM" id="MobiDB-lite"/>
    </source>
</evidence>
<name>A0AAN7HCA0_9PEZI</name>
<sequence>MLTRTTIPPSVERGVEDGDGDGRRKKAKRGSSAAGVAGRILSAKFACPYFKRNPKKYRKWTSCPGPGWDEVHRVKTHLYRRHQLPIQCPRCWTVFSTDDQRQSHLQQDPPCAVQPNRTLHEGFTKDQEKRLRSRKKTHADMTDGAKWREIYMILFPDDDPSAIPSPYYDESDGEGESGGSNGSGELEDYATFIRREMPTLVRRELEVLFREEFRDVEERLRPRIAEIVLNLQPRLLSLYKQSQMPLSEYGPQQQGDTASGTEKTFTPSLSQGSGTGSGPASTPSTLPGTDCFLAAAETQLDWYGRNLDADWDSCVGSQVLAQAPAETDACLGLNWEHEFDKLLNHVLFVPPADIQTAQER</sequence>
<feature type="compositionally biased region" description="Basic and acidic residues" evidence="1">
    <location>
        <begin position="13"/>
        <end position="22"/>
    </location>
</feature>
<dbReference type="Proteomes" id="UP001303760">
    <property type="component" value="Unassembled WGS sequence"/>
</dbReference>
<feature type="region of interest" description="Disordered" evidence="1">
    <location>
        <begin position="247"/>
        <end position="285"/>
    </location>
</feature>
<evidence type="ECO:0000313" key="3">
    <source>
        <dbReference type="Proteomes" id="UP001303760"/>
    </source>
</evidence>
<feature type="compositionally biased region" description="Polar residues" evidence="1">
    <location>
        <begin position="247"/>
        <end position="269"/>
    </location>
</feature>
<dbReference type="EMBL" id="MU860242">
    <property type="protein sequence ID" value="KAK4235744.1"/>
    <property type="molecule type" value="Genomic_DNA"/>
</dbReference>
<evidence type="ECO:0008006" key="4">
    <source>
        <dbReference type="Google" id="ProtNLM"/>
    </source>
</evidence>
<dbReference type="PANTHER" id="PTHR38166:SF1">
    <property type="entry name" value="C2H2-TYPE DOMAIN-CONTAINING PROTEIN"/>
    <property type="match status" value="1"/>
</dbReference>